<proteinExistence type="predicted"/>
<evidence type="ECO:0000313" key="1">
    <source>
        <dbReference type="EMBL" id="MPC30536.1"/>
    </source>
</evidence>
<evidence type="ECO:0000313" key="2">
    <source>
        <dbReference type="Proteomes" id="UP000324222"/>
    </source>
</evidence>
<dbReference type="Proteomes" id="UP000324222">
    <property type="component" value="Unassembled WGS sequence"/>
</dbReference>
<dbReference type="EMBL" id="VSRR010002273">
    <property type="protein sequence ID" value="MPC30536.1"/>
    <property type="molecule type" value="Genomic_DNA"/>
</dbReference>
<keyword evidence="2" id="KW-1185">Reference proteome</keyword>
<name>A0A5B7EBI8_PORTR</name>
<sequence>MAMECSMKHLFYSEKKQNVTMVLMVVMTMFRPKTLMRLDPLPTVLLRFLPVLSRGAWCCDESYPLCANELHISTRSFMDELVYKEASVSPVRHARSRPRVLQATAALKERFIPVTSVAFVEPQELHVN</sequence>
<dbReference type="AlphaFoldDB" id="A0A5B7EBI8"/>
<organism evidence="1 2">
    <name type="scientific">Portunus trituberculatus</name>
    <name type="common">Swimming crab</name>
    <name type="synonym">Neptunus trituberculatus</name>
    <dbReference type="NCBI Taxonomy" id="210409"/>
    <lineage>
        <taxon>Eukaryota</taxon>
        <taxon>Metazoa</taxon>
        <taxon>Ecdysozoa</taxon>
        <taxon>Arthropoda</taxon>
        <taxon>Crustacea</taxon>
        <taxon>Multicrustacea</taxon>
        <taxon>Malacostraca</taxon>
        <taxon>Eumalacostraca</taxon>
        <taxon>Eucarida</taxon>
        <taxon>Decapoda</taxon>
        <taxon>Pleocyemata</taxon>
        <taxon>Brachyura</taxon>
        <taxon>Eubrachyura</taxon>
        <taxon>Portunoidea</taxon>
        <taxon>Portunidae</taxon>
        <taxon>Portuninae</taxon>
        <taxon>Portunus</taxon>
    </lineage>
</organism>
<gene>
    <name evidence="1" type="ORF">E2C01_023803</name>
</gene>
<accession>A0A5B7EBI8</accession>
<protein>
    <submittedName>
        <fullName evidence="1">Uncharacterized protein</fullName>
    </submittedName>
</protein>
<reference evidence="1 2" key="1">
    <citation type="submission" date="2019-05" db="EMBL/GenBank/DDBJ databases">
        <title>Another draft genome of Portunus trituberculatus and its Hox gene families provides insights of decapod evolution.</title>
        <authorList>
            <person name="Jeong J.-H."/>
            <person name="Song I."/>
            <person name="Kim S."/>
            <person name="Choi T."/>
            <person name="Kim D."/>
            <person name="Ryu S."/>
            <person name="Kim W."/>
        </authorList>
    </citation>
    <scope>NUCLEOTIDE SEQUENCE [LARGE SCALE GENOMIC DNA]</scope>
    <source>
        <tissue evidence="1">Muscle</tissue>
    </source>
</reference>
<comment type="caution">
    <text evidence="1">The sequence shown here is derived from an EMBL/GenBank/DDBJ whole genome shotgun (WGS) entry which is preliminary data.</text>
</comment>